<sequence>MDSSGKTSASQGELLNDPASTRLFGSNSSIHSKNFDISNASSSPNRYSSNNTSFKVQIFNLEMFLND</sequence>
<name>A0ACB5TUM4_AMBMO</name>
<proteinExistence type="predicted"/>
<organism evidence="1 2">
    <name type="scientific">Ambrosiozyma monospora</name>
    <name type="common">Yeast</name>
    <name type="synonym">Endomycopsis monosporus</name>
    <dbReference type="NCBI Taxonomy" id="43982"/>
    <lineage>
        <taxon>Eukaryota</taxon>
        <taxon>Fungi</taxon>
        <taxon>Dikarya</taxon>
        <taxon>Ascomycota</taxon>
        <taxon>Saccharomycotina</taxon>
        <taxon>Pichiomycetes</taxon>
        <taxon>Pichiales</taxon>
        <taxon>Pichiaceae</taxon>
        <taxon>Ambrosiozyma</taxon>
    </lineage>
</organism>
<gene>
    <name evidence="1" type="ORF">Amon02_000981600</name>
</gene>
<keyword evidence="2" id="KW-1185">Reference proteome</keyword>
<dbReference type="EMBL" id="BSXS01009537">
    <property type="protein sequence ID" value="GME95783.1"/>
    <property type="molecule type" value="Genomic_DNA"/>
</dbReference>
<evidence type="ECO:0000313" key="1">
    <source>
        <dbReference type="EMBL" id="GME95783.1"/>
    </source>
</evidence>
<comment type="caution">
    <text evidence="1">The sequence shown here is derived from an EMBL/GenBank/DDBJ whole genome shotgun (WGS) entry which is preliminary data.</text>
</comment>
<evidence type="ECO:0000313" key="2">
    <source>
        <dbReference type="Proteomes" id="UP001165064"/>
    </source>
</evidence>
<accession>A0ACB5TUM4</accession>
<reference evidence="1" key="1">
    <citation type="submission" date="2023-04" db="EMBL/GenBank/DDBJ databases">
        <title>Ambrosiozyma monospora NBRC 10751.</title>
        <authorList>
            <person name="Ichikawa N."/>
            <person name="Sato H."/>
            <person name="Tonouchi N."/>
        </authorList>
    </citation>
    <scope>NUCLEOTIDE SEQUENCE</scope>
    <source>
        <strain evidence="1">NBRC 10751</strain>
    </source>
</reference>
<dbReference type="Proteomes" id="UP001165064">
    <property type="component" value="Unassembled WGS sequence"/>
</dbReference>
<protein>
    <submittedName>
        <fullName evidence="1">Unnamed protein product</fullName>
    </submittedName>
</protein>